<reference evidence="2 3" key="1">
    <citation type="submission" date="2014-02" db="EMBL/GenBank/DDBJ databases">
        <title>Single nucleus genome sequencing reveals high similarity among nuclei of an endomycorrhizal fungus.</title>
        <authorList>
            <person name="Lin K."/>
            <person name="Geurts R."/>
            <person name="Zhang Z."/>
            <person name="Limpens E."/>
            <person name="Saunders D.G."/>
            <person name="Mu D."/>
            <person name="Pang E."/>
            <person name="Cao H."/>
            <person name="Cha H."/>
            <person name="Lin T."/>
            <person name="Zhou Q."/>
            <person name="Shang Y."/>
            <person name="Li Y."/>
            <person name="Ivanov S."/>
            <person name="Sharma T."/>
            <person name="Velzen R.V."/>
            <person name="Ruijter N.D."/>
            <person name="Aanen D.K."/>
            <person name="Win J."/>
            <person name="Kamoun S."/>
            <person name="Bisseling T."/>
            <person name="Huang S."/>
        </authorList>
    </citation>
    <scope>NUCLEOTIDE SEQUENCE [LARGE SCALE GENOMIC DNA]</scope>
    <source>
        <strain evidence="3">DAOM197198w</strain>
    </source>
</reference>
<accession>A0A015JED3</accession>
<feature type="compositionally biased region" description="Acidic residues" evidence="1">
    <location>
        <begin position="33"/>
        <end position="42"/>
    </location>
</feature>
<keyword evidence="3" id="KW-1185">Reference proteome</keyword>
<feature type="region of interest" description="Disordered" evidence="1">
    <location>
        <begin position="1"/>
        <end position="45"/>
    </location>
</feature>
<evidence type="ECO:0000313" key="2">
    <source>
        <dbReference type="EMBL" id="EXX65380.1"/>
    </source>
</evidence>
<sequence length="122" mass="13717">MAPKTQKLNQKEAAAKTQQSKCNEVNRGKEESLEISDDDNNDNNDYNYLLVPKYISDIVKEVLDDNQDYQDSFEQEKTHSLTTSEAITSPRTRRTSSLVPKATTPIRAGRIAFLVPDVVTSP</sequence>
<dbReference type="HOGENOM" id="CLU_2027928_0_0_1"/>
<gene>
    <name evidence="2" type="ORF">RirG_133860</name>
</gene>
<comment type="caution">
    <text evidence="2">The sequence shown here is derived from an EMBL/GenBank/DDBJ whole genome shotgun (WGS) entry which is preliminary data.</text>
</comment>
<dbReference type="EMBL" id="JEMT01022342">
    <property type="protein sequence ID" value="EXX65380.1"/>
    <property type="molecule type" value="Genomic_DNA"/>
</dbReference>
<organism evidence="2 3">
    <name type="scientific">Rhizophagus irregularis (strain DAOM 197198w)</name>
    <name type="common">Glomus intraradices</name>
    <dbReference type="NCBI Taxonomy" id="1432141"/>
    <lineage>
        <taxon>Eukaryota</taxon>
        <taxon>Fungi</taxon>
        <taxon>Fungi incertae sedis</taxon>
        <taxon>Mucoromycota</taxon>
        <taxon>Glomeromycotina</taxon>
        <taxon>Glomeromycetes</taxon>
        <taxon>Glomerales</taxon>
        <taxon>Glomeraceae</taxon>
        <taxon>Rhizophagus</taxon>
    </lineage>
</organism>
<proteinExistence type="predicted"/>
<evidence type="ECO:0000256" key="1">
    <source>
        <dbReference type="SAM" id="MobiDB-lite"/>
    </source>
</evidence>
<feature type="compositionally biased region" description="Polar residues" evidence="1">
    <location>
        <begin position="80"/>
        <end position="98"/>
    </location>
</feature>
<evidence type="ECO:0000313" key="3">
    <source>
        <dbReference type="Proteomes" id="UP000022910"/>
    </source>
</evidence>
<dbReference type="Proteomes" id="UP000022910">
    <property type="component" value="Unassembled WGS sequence"/>
</dbReference>
<name>A0A015JED3_RHIIW</name>
<protein>
    <submittedName>
        <fullName evidence="2">Uncharacterized protein</fullName>
    </submittedName>
</protein>
<dbReference type="AlphaFoldDB" id="A0A015JED3"/>
<feature type="region of interest" description="Disordered" evidence="1">
    <location>
        <begin position="73"/>
        <end position="101"/>
    </location>
</feature>